<dbReference type="EMBL" id="CP014587">
    <property type="protein sequence ID" value="ANZ77527.1"/>
    <property type="molecule type" value="Genomic_DNA"/>
</dbReference>
<reference evidence="2 3" key="1">
    <citation type="submission" date="2016-02" db="EMBL/GenBank/DDBJ databases">
        <title>Comparative genomic and transcriptomic foundation for Pichia pastoris.</title>
        <authorList>
            <person name="Love K.R."/>
            <person name="Shah K.A."/>
            <person name="Whittaker C.A."/>
            <person name="Wu J."/>
            <person name="Bartlett M.C."/>
            <person name="Ma D."/>
            <person name="Leeson R.L."/>
            <person name="Priest M."/>
            <person name="Young S.K."/>
            <person name="Love J.C."/>
        </authorList>
    </citation>
    <scope>NUCLEOTIDE SEQUENCE [LARGE SCALE GENOMIC DNA]</scope>
    <source>
        <strain evidence="2 3">ATCC 28485</strain>
    </source>
</reference>
<dbReference type="Gene3D" id="3.90.660.10">
    <property type="match status" value="1"/>
</dbReference>
<gene>
    <name evidence="2" type="ORF">ATY40_BA7504485</name>
</gene>
<evidence type="ECO:0000259" key="1">
    <source>
        <dbReference type="Pfam" id="PF01593"/>
    </source>
</evidence>
<keyword evidence="3" id="KW-1185">Reference proteome</keyword>
<proteinExistence type="predicted"/>
<dbReference type="OrthoDB" id="5046242at2759"/>
<dbReference type="PANTHER" id="PTHR10742:SF410">
    <property type="entry name" value="LYSINE-SPECIFIC HISTONE DEMETHYLASE 2"/>
    <property type="match status" value="1"/>
</dbReference>
<protein>
    <submittedName>
        <fullName evidence="2">BA75_04485T0</fullName>
    </submittedName>
</protein>
<dbReference type="AlphaFoldDB" id="A0A1B2JHK6"/>
<sequence length="442" mass="48829">MSQPGPKVIIVGAGISGIKAAVDLKSNGVDVLILEGRDRIGGRLVATNETSVSLDLGASWFHRVPNNVLYEKVINKEYKSNVEFAFDDSNVKIMANSVNLLPFWEFVKMQLQDDTLRNFVYKYLQTANLDEVDTQDFIKFVRGTSEIGGAGNWCYMSGKNAIPPSENQGRDAFVTSTYADILQQEASQLDSYQLIKSAKVTEIIKETASSTYTVKTKSGVTYSADYVIVTVPLGVLKSDDILFTPPLPASISNQLNKVQMGNIAKVIFEFDTVFWDKTVDKWLLFPETHPEKGNKFGQLPLGYEPSSKEFTALVCNIFKSKGAKILVTLVSAPIALYIEAHPQEAWNLLRPMYSQISACKESEIPKPIKQVVTSWSLDPFSKGSISATGPDDIPLIKEFIQGVGKLRFAGEHTSDVARTQAHGAYLTGQREASFVIRDINKC</sequence>
<dbReference type="InterPro" id="IPR036188">
    <property type="entry name" value="FAD/NAD-bd_sf"/>
</dbReference>
<evidence type="ECO:0000313" key="2">
    <source>
        <dbReference type="EMBL" id="ANZ77527.1"/>
    </source>
</evidence>
<evidence type="ECO:0000313" key="3">
    <source>
        <dbReference type="Proteomes" id="UP000094565"/>
    </source>
</evidence>
<dbReference type="Proteomes" id="UP000094565">
    <property type="component" value="Chromosome 4"/>
</dbReference>
<feature type="domain" description="Amine oxidase" evidence="1">
    <location>
        <begin position="15"/>
        <end position="73"/>
    </location>
</feature>
<organism evidence="2 3">
    <name type="scientific">Komagataella pastoris</name>
    <name type="common">Yeast</name>
    <name type="synonym">Pichia pastoris</name>
    <dbReference type="NCBI Taxonomy" id="4922"/>
    <lineage>
        <taxon>Eukaryota</taxon>
        <taxon>Fungi</taxon>
        <taxon>Dikarya</taxon>
        <taxon>Ascomycota</taxon>
        <taxon>Saccharomycotina</taxon>
        <taxon>Pichiomycetes</taxon>
        <taxon>Pichiales</taxon>
        <taxon>Pichiaceae</taxon>
        <taxon>Komagataella</taxon>
    </lineage>
</organism>
<dbReference type="InterPro" id="IPR050281">
    <property type="entry name" value="Flavin_monoamine_oxidase"/>
</dbReference>
<dbReference type="GO" id="GO:0016491">
    <property type="term" value="F:oxidoreductase activity"/>
    <property type="evidence" value="ECO:0007669"/>
    <property type="project" value="InterPro"/>
</dbReference>
<dbReference type="SUPFAM" id="SSF51905">
    <property type="entry name" value="FAD/NAD(P)-binding domain"/>
    <property type="match status" value="1"/>
</dbReference>
<dbReference type="Pfam" id="PF01593">
    <property type="entry name" value="Amino_oxidase"/>
    <property type="match status" value="2"/>
</dbReference>
<accession>A0A1B2JHK6</accession>
<dbReference type="InterPro" id="IPR002937">
    <property type="entry name" value="Amino_oxidase"/>
</dbReference>
<feature type="domain" description="Amine oxidase" evidence="1">
    <location>
        <begin position="185"/>
        <end position="433"/>
    </location>
</feature>
<dbReference type="Gene3D" id="3.50.50.60">
    <property type="entry name" value="FAD/NAD(P)-binding domain"/>
    <property type="match status" value="1"/>
</dbReference>
<dbReference type="SUPFAM" id="SSF54373">
    <property type="entry name" value="FAD-linked reductases, C-terminal domain"/>
    <property type="match status" value="1"/>
</dbReference>
<dbReference type="PANTHER" id="PTHR10742">
    <property type="entry name" value="FLAVIN MONOAMINE OXIDASE"/>
    <property type="match status" value="1"/>
</dbReference>
<name>A0A1B2JHK6_PICPA</name>